<evidence type="ECO:0000313" key="6">
    <source>
        <dbReference type="EMBL" id="SBT04084.1"/>
    </source>
</evidence>
<dbReference type="SUPFAM" id="SSF52151">
    <property type="entry name" value="FabD/lysophospholipase-like"/>
    <property type="match status" value="1"/>
</dbReference>
<dbReference type="PANTHER" id="PTHR14226:SF57">
    <property type="entry name" value="BLR7027 PROTEIN"/>
    <property type="match status" value="1"/>
</dbReference>
<accession>A0A1A8XFX8</accession>
<organism evidence="6 7">
    <name type="scientific">Candidatus Accumulibacter aalborgensis</name>
    <dbReference type="NCBI Taxonomy" id="1860102"/>
    <lineage>
        <taxon>Bacteria</taxon>
        <taxon>Pseudomonadati</taxon>
        <taxon>Pseudomonadota</taxon>
        <taxon>Betaproteobacteria</taxon>
        <taxon>Candidatus Accumulibacter</taxon>
    </lineage>
</organism>
<dbReference type="Proteomes" id="UP000199169">
    <property type="component" value="Unassembled WGS sequence"/>
</dbReference>
<dbReference type="GO" id="GO:0016787">
    <property type="term" value="F:hydrolase activity"/>
    <property type="evidence" value="ECO:0007669"/>
    <property type="project" value="UniProtKB-UniRule"/>
</dbReference>
<proteinExistence type="predicted"/>
<evidence type="ECO:0000256" key="4">
    <source>
        <dbReference type="PROSITE-ProRule" id="PRU01161"/>
    </source>
</evidence>
<dbReference type="InterPro" id="IPR050301">
    <property type="entry name" value="NTE"/>
</dbReference>
<dbReference type="RefSeq" id="WP_186405816.1">
    <property type="nucleotide sequence ID" value="NZ_FLQX01000035.1"/>
</dbReference>
<dbReference type="Gene3D" id="3.40.1090.10">
    <property type="entry name" value="Cytosolic phospholipase A2 catalytic domain"/>
    <property type="match status" value="1"/>
</dbReference>
<dbReference type="InterPro" id="IPR016035">
    <property type="entry name" value="Acyl_Trfase/lysoPLipase"/>
</dbReference>
<sequence>MSLATIIYAGMRQYERPSLALVLMGGGARTAYQVGVLRAVAGMLQSQPGAARSFPFQILVGSSAGAINATFLAGRALDGLHAFAQLAEFWGRLRSTDVYQLNLPHWLRFSRVALVLGLSRHLQVNGALLDSTPLAALLREGIAFNGIDDALRARRIDALAVTGSSYNTGVHWTFCHTASRDAFQPWSHPGRRAEFQPLTVDHLLASSAIPFLFPATTLRVDGREEHFGDGAMRQITPLSPAMHLGARKILVIGVGEPEQPALAIDPLSTPTRGPTLGSMAGHVMASVFHDTLQADVEQTRRVTETIHSLPPEAVAAMRYQAIEVLAMEPSQSLDALAQRYTTELPVPIREALGALGMLKGSGGTLASYLLFEPGFVHSLISLGESDAAAREAELLALLAGE</sequence>
<dbReference type="PANTHER" id="PTHR14226">
    <property type="entry name" value="NEUROPATHY TARGET ESTERASE/SWISS CHEESE D.MELANOGASTER"/>
    <property type="match status" value="1"/>
</dbReference>
<evidence type="ECO:0000256" key="1">
    <source>
        <dbReference type="ARBA" id="ARBA00022801"/>
    </source>
</evidence>
<dbReference type="AlphaFoldDB" id="A0A1A8XFX8"/>
<keyword evidence="2 4" id="KW-0442">Lipid degradation</keyword>
<dbReference type="EMBL" id="FLQX01000035">
    <property type="protein sequence ID" value="SBT04084.1"/>
    <property type="molecule type" value="Genomic_DNA"/>
</dbReference>
<dbReference type="Pfam" id="PF01734">
    <property type="entry name" value="Patatin"/>
    <property type="match status" value="1"/>
</dbReference>
<dbReference type="STRING" id="1860102.ACCAA_130058"/>
<feature type="active site" description="Nucleophile" evidence="4">
    <location>
        <position position="63"/>
    </location>
</feature>
<dbReference type="InterPro" id="IPR002641">
    <property type="entry name" value="PNPLA_dom"/>
</dbReference>
<keyword evidence="1 4" id="KW-0378">Hydrolase</keyword>
<reference evidence="6 7" key="1">
    <citation type="submission" date="2016-06" db="EMBL/GenBank/DDBJ databases">
        <authorList>
            <person name="Kjaerup R.B."/>
            <person name="Dalgaard T.S."/>
            <person name="Juul-Madsen H.R."/>
        </authorList>
    </citation>
    <scope>NUCLEOTIDE SEQUENCE [LARGE SCALE GENOMIC DNA]</scope>
    <source>
        <strain evidence="6">3</strain>
    </source>
</reference>
<dbReference type="PROSITE" id="PS51635">
    <property type="entry name" value="PNPLA"/>
    <property type="match status" value="1"/>
</dbReference>
<feature type="domain" description="PNPLA" evidence="5">
    <location>
        <begin position="21"/>
        <end position="242"/>
    </location>
</feature>
<evidence type="ECO:0000256" key="3">
    <source>
        <dbReference type="ARBA" id="ARBA00023098"/>
    </source>
</evidence>
<evidence type="ECO:0000313" key="7">
    <source>
        <dbReference type="Proteomes" id="UP000199169"/>
    </source>
</evidence>
<comment type="caution">
    <text evidence="4">Lacks conserved residue(s) required for the propagation of feature annotation.</text>
</comment>
<protein>
    <submittedName>
        <fullName evidence="6">Patatin</fullName>
    </submittedName>
</protein>
<feature type="active site" description="Proton acceptor" evidence="4">
    <location>
        <position position="229"/>
    </location>
</feature>
<evidence type="ECO:0000256" key="2">
    <source>
        <dbReference type="ARBA" id="ARBA00022963"/>
    </source>
</evidence>
<evidence type="ECO:0000259" key="5">
    <source>
        <dbReference type="PROSITE" id="PS51635"/>
    </source>
</evidence>
<feature type="short sequence motif" description="DGA/G" evidence="4">
    <location>
        <begin position="229"/>
        <end position="231"/>
    </location>
</feature>
<feature type="short sequence motif" description="GXSXG" evidence="4">
    <location>
        <begin position="61"/>
        <end position="65"/>
    </location>
</feature>
<keyword evidence="7" id="KW-1185">Reference proteome</keyword>
<dbReference type="GO" id="GO:0016042">
    <property type="term" value="P:lipid catabolic process"/>
    <property type="evidence" value="ECO:0007669"/>
    <property type="project" value="UniProtKB-UniRule"/>
</dbReference>
<gene>
    <name evidence="6" type="ORF">ACCAA_130058</name>
</gene>
<keyword evidence="3 4" id="KW-0443">Lipid metabolism</keyword>
<name>A0A1A8XFX8_9PROT</name>